<evidence type="ECO:0000259" key="2">
    <source>
        <dbReference type="PROSITE" id="PS50181"/>
    </source>
</evidence>
<comment type="caution">
    <text evidence="3">The sequence shown here is derived from an EMBL/GenBank/DDBJ whole genome shotgun (WGS) entry which is preliminary data.</text>
</comment>
<evidence type="ECO:0000313" key="4">
    <source>
        <dbReference type="Proteomes" id="UP000567179"/>
    </source>
</evidence>
<dbReference type="InterPro" id="IPR001810">
    <property type="entry name" value="F-box_dom"/>
</dbReference>
<evidence type="ECO:0000313" key="3">
    <source>
        <dbReference type="EMBL" id="KAF5316081.1"/>
    </source>
</evidence>
<dbReference type="EMBL" id="JAACJJ010000042">
    <property type="protein sequence ID" value="KAF5316081.1"/>
    <property type="molecule type" value="Genomic_DNA"/>
</dbReference>
<proteinExistence type="predicted"/>
<feature type="compositionally biased region" description="Acidic residues" evidence="1">
    <location>
        <begin position="472"/>
        <end position="502"/>
    </location>
</feature>
<feature type="region of interest" description="Disordered" evidence="1">
    <location>
        <begin position="471"/>
        <end position="502"/>
    </location>
</feature>
<accession>A0A8H5B4F5</accession>
<gene>
    <name evidence="3" type="ORF">D9619_006634</name>
</gene>
<sequence length="502" mass="56479">MVDLPLELWDHIATEADRGDLTNLALVSQLFSRACRRILVREIVLDHNYRKWQDIIRFIQRYELFASVQNLTICNFCTPKGKPRGGTGMKLFSKLILPNLRALTVINTSLRFATASKSQEPLILSLLRNSRRLESVRTSSVTSLEKLSENEFAISGLHNVAWDCRSEGEHSTSFMPSALFSLLHASSLTITHLEVAFVDNIDFGHAENYHRLYACQFPSLISLKLGPGDMSLLGDDAEQDLIHVNFTKFLTRHPTITELSLSAGVDFKGAEYEPEFDLSASYLPFDAGSLSVDILPNLTSLAAHSLQIKALTENDVESLHKITNLTVSSDLEDDPLVDVYEMLDQLASKAHNAKRGYVVKQLTLPLTYELPDDVVSIASVVDEWLEIACTIFPSLEKLVIPEIAFGRRAFCFPRFGKLRELECVWRPDAFHERHAYIIAVFCPSLEACHFRKPDGITYRIIRGSLESIHVDVEEDDQHTTDEEDSSMSTEDGSDIEEDEGDN</sequence>
<keyword evidence="4" id="KW-1185">Reference proteome</keyword>
<dbReference type="PROSITE" id="PS50181">
    <property type="entry name" value="FBOX"/>
    <property type="match status" value="1"/>
</dbReference>
<organism evidence="3 4">
    <name type="scientific">Psilocybe cf. subviscida</name>
    <dbReference type="NCBI Taxonomy" id="2480587"/>
    <lineage>
        <taxon>Eukaryota</taxon>
        <taxon>Fungi</taxon>
        <taxon>Dikarya</taxon>
        <taxon>Basidiomycota</taxon>
        <taxon>Agaricomycotina</taxon>
        <taxon>Agaricomycetes</taxon>
        <taxon>Agaricomycetidae</taxon>
        <taxon>Agaricales</taxon>
        <taxon>Agaricineae</taxon>
        <taxon>Strophariaceae</taxon>
        <taxon>Psilocybe</taxon>
    </lineage>
</organism>
<dbReference type="Proteomes" id="UP000567179">
    <property type="component" value="Unassembled WGS sequence"/>
</dbReference>
<reference evidence="3 4" key="1">
    <citation type="journal article" date="2020" name="ISME J.">
        <title>Uncovering the hidden diversity of litter-decomposition mechanisms in mushroom-forming fungi.</title>
        <authorList>
            <person name="Floudas D."/>
            <person name="Bentzer J."/>
            <person name="Ahren D."/>
            <person name="Johansson T."/>
            <person name="Persson P."/>
            <person name="Tunlid A."/>
        </authorList>
    </citation>
    <scope>NUCLEOTIDE SEQUENCE [LARGE SCALE GENOMIC DNA]</scope>
    <source>
        <strain evidence="3 4">CBS 101986</strain>
    </source>
</reference>
<name>A0A8H5B4F5_9AGAR</name>
<evidence type="ECO:0000256" key="1">
    <source>
        <dbReference type="SAM" id="MobiDB-lite"/>
    </source>
</evidence>
<feature type="domain" description="F-box" evidence="2">
    <location>
        <begin position="1"/>
        <end position="52"/>
    </location>
</feature>
<protein>
    <recommendedName>
        <fullName evidence="2">F-box domain-containing protein</fullName>
    </recommendedName>
</protein>
<dbReference type="AlphaFoldDB" id="A0A8H5B4F5"/>